<feature type="compositionally biased region" description="Basic and acidic residues" evidence="1">
    <location>
        <begin position="66"/>
        <end position="75"/>
    </location>
</feature>
<dbReference type="Proteomes" id="UP000026915">
    <property type="component" value="Chromosome 9"/>
</dbReference>
<accession>A0A061GR51</accession>
<dbReference type="InParanoid" id="A0A061GR51"/>
<organism evidence="2 3">
    <name type="scientific">Theobroma cacao</name>
    <name type="common">Cacao</name>
    <name type="synonym">Cocoa</name>
    <dbReference type="NCBI Taxonomy" id="3641"/>
    <lineage>
        <taxon>Eukaryota</taxon>
        <taxon>Viridiplantae</taxon>
        <taxon>Streptophyta</taxon>
        <taxon>Embryophyta</taxon>
        <taxon>Tracheophyta</taxon>
        <taxon>Spermatophyta</taxon>
        <taxon>Magnoliopsida</taxon>
        <taxon>eudicotyledons</taxon>
        <taxon>Gunneridae</taxon>
        <taxon>Pentapetalae</taxon>
        <taxon>rosids</taxon>
        <taxon>malvids</taxon>
        <taxon>Malvales</taxon>
        <taxon>Malvaceae</taxon>
        <taxon>Byttnerioideae</taxon>
        <taxon>Theobroma</taxon>
    </lineage>
</organism>
<gene>
    <name evidence="2" type="ORF">TCM_039391</name>
</gene>
<protein>
    <submittedName>
        <fullName evidence="2">Uncharacterized protein</fullName>
    </submittedName>
</protein>
<dbReference type="EMBL" id="CM001887">
    <property type="protein sequence ID" value="EOY31996.1"/>
    <property type="molecule type" value="Genomic_DNA"/>
</dbReference>
<sequence>MQDFVVNTQFGKTVWELYSCNKIDHEFCIQFIVLDRILFNHITVTTRNSHRARDNRRDVPISTHYPECRSKPRKA</sequence>
<dbReference type="AlphaFoldDB" id="A0A061GR51"/>
<proteinExistence type="predicted"/>
<dbReference type="Gramene" id="EOY31996">
    <property type="protein sequence ID" value="EOY31996"/>
    <property type="gene ID" value="TCM_039391"/>
</dbReference>
<evidence type="ECO:0000256" key="1">
    <source>
        <dbReference type="SAM" id="MobiDB-lite"/>
    </source>
</evidence>
<keyword evidence="3" id="KW-1185">Reference proteome</keyword>
<name>A0A061GR51_THECC</name>
<feature type="region of interest" description="Disordered" evidence="1">
    <location>
        <begin position="49"/>
        <end position="75"/>
    </location>
</feature>
<reference evidence="2 3" key="1">
    <citation type="journal article" date="2013" name="Genome Biol.">
        <title>The genome sequence of the most widely cultivated cacao type and its use to identify candidate genes regulating pod color.</title>
        <authorList>
            <person name="Motamayor J.C."/>
            <person name="Mockaitis K."/>
            <person name="Schmutz J."/>
            <person name="Haiminen N."/>
            <person name="Iii D.L."/>
            <person name="Cornejo O."/>
            <person name="Findley S.D."/>
            <person name="Zheng P."/>
            <person name="Utro F."/>
            <person name="Royaert S."/>
            <person name="Saski C."/>
            <person name="Jenkins J."/>
            <person name="Podicheti R."/>
            <person name="Zhao M."/>
            <person name="Scheffler B.E."/>
            <person name="Stack J.C."/>
            <person name="Feltus F.A."/>
            <person name="Mustiga G.M."/>
            <person name="Amores F."/>
            <person name="Phillips W."/>
            <person name="Marelli J.P."/>
            <person name="May G.D."/>
            <person name="Shapiro H."/>
            <person name="Ma J."/>
            <person name="Bustamante C.D."/>
            <person name="Schnell R.J."/>
            <person name="Main D."/>
            <person name="Gilbert D."/>
            <person name="Parida L."/>
            <person name="Kuhn D.N."/>
        </authorList>
    </citation>
    <scope>NUCLEOTIDE SEQUENCE [LARGE SCALE GENOMIC DNA]</scope>
    <source>
        <strain evidence="3">cv. Matina 1-6</strain>
    </source>
</reference>
<dbReference type="HOGENOM" id="CLU_2676103_0_0_1"/>
<evidence type="ECO:0000313" key="3">
    <source>
        <dbReference type="Proteomes" id="UP000026915"/>
    </source>
</evidence>
<evidence type="ECO:0000313" key="2">
    <source>
        <dbReference type="EMBL" id="EOY31996.1"/>
    </source>
</evidence>